<dbReference type="InterPro" id="IPR000182">
    <property type="entry name" value="GNAT_dom"/>
</dbReference>
<proteinExistence type="predicted"/>
<dbReference type="InterPro" id="IPR050769">
    <property type="entry name" value="NAT_camello-type"/>
</dbReference>
<reference evidence="4" key="1">
    <citation type="submission" date="2024-03" db="EMBL/GenBank/DDBJ databases">
        <title>Chitinophaga horti sp. nov., isolated from garden soil.</title>
        <authorList>
            <person name="Lee D.S."/>
            <person name="Han D.M."/>
            <person name="Baek J.H."/>
            <person name="Choi D.G."/>
            <person name="Jeon J.H."/>
            <person name="Jeon C.O."/>
        </authorList>
    </citation>
    <scope>NUCLEOTIDE SEQUENCE [LARGE SCALE GENOMIC DNA]</scope>
    <source>
        <strain evidence="4">GPA1</strain>
    </source>
</reference>
<feature type="domain" description="N-acetyltransferase" evidence="2">
    <location>
        <begin position="8"/>
        <end position="160"/>
    </location>
</feature>
<organism evidence="3 4">
    <name type="scientific">Chitinophaga pollutisoli</name>
    <dbReference type="NCBI Taxonomy" id="3133966"/>
    <lineage>
        <taxon>Bacteria</taxon>
        <taxon>Pseudomonadati</taxon>
        <taxon>Bacteroidota</taxon>
        <taxon>Chitinophagia</taxon>
        <taxon>Chitinophagales</taxon>
        <taxon>Chitinophagaceae</taxon>
        <taxon>Chitinophaga</taxon>
    </lineage>
</organism>
<dbReference type="CDD" id="cd04301">
    <property type="entry name" value="NAT_SF"/>
    <property type="match status" value="1"/>
</dbReference>
<dbReference type="Proteomes" id="UP001485459">
    <property type="component" value="Chromosome"/>
</dbReference>
<dbReference type="RefSeq" id="WP_341837714.1">
    <property type="nucleotide sequence ID" value="NZ_CP149822.1"/>
</dbReference>
<gene>
    <name evidence="3" type="ORF">WJU16_07550</name>
</gene>
<dbReference type="PANTHER" id="PTHR13947">
    <property type="entry name" value="GNAT FAMILY N-ACETYLTRANSFERASE"/>
    <property type="match status" value="1"/>
</dbReference>
<dbReference type="EMBL" id="CP149822">
    <property type="protein sequence ID" value="WZN42887.1"/>
    <property type="molecule type" value="Genomic_DNA"/>
</dbReference>
<evidence type="ECO:0000313" key="4">
    <source>
        <dbReference type="Proteomes" id="UP001485459"/>
    </source>
</evidence>
<protein>
    <submittedName>
        <fullName evidence="3">GNAT family N-acetyltransferase</fullName>
    </submittedName>
</protein>
<evidence type="ECO:0000313" key="3">
    <source>
        <dbReference type="EMBL" id="WZN42887.1"/>
    </source>
</evidence>
<evidence type="ECO:0000259" key="2">
    <source>
        <dbReference type="PROSITE" id="PS51186"/>
    </source>
</evidence>
<dbReference type="InterPro" id="IPR016181">
    <property type="entry name" value="Acyl_CoA_acyltransferase"/>
</dbReference>
<sequence length="166" mass="19022">MHNKEFMVNVHPFTPAFADQIYDFILHIQQQEFGLPVTRAQQPDLADIPGIYQQGNSNFWIAEHDGRLIGTIALNDLGEGKAALRKMFVHADYRGRGHGIALRLLEALKDWAREHGIHNIYLGTPDLLRAAHRFYEKNGFIEVDRGMVPDGPYIMPVDTKFYHLQL</sequence>
<dbReference type="PROSITE" id="PS51186">
    <property type="entry name" value="GNAT"/>
    <property type="match status" value="1"/>
</dbReference>
<keyword evidence="4" id="KW-1185">Reference proteome</keyword>
<evidence type="ECO:0000256" key="1">
    <source>
        <dbReference type="ARBA" id="ARBA00022679"/>
    </source>
</evidence>
<dbReference type="SUPFAM" id="SSF55729">
    <property type="entry name" value="Acyl-CoA N-acyltransferases (Nat)"/>
    <property type="match status" value="1"/>
</dbReference>
<dbReference type="Pfam" id="PF00583">
    <property type="entry name" value="Acetyltransf_1"/>
    <property type="match status" value="1"/>
</dbReference>
<keyword evidence="1" id="KW-0808">Transferase</keyword>
<accession>A0ABZ2YTI2</accession>
<dbReference type="Gene3D" id="3.40.630.30">
    <property type="match status" value="1"/>
</dbReference>
<dbReference type="PANTHER" id="PTHR13947:SF37">
    <property type="entry name" value="LD18367P"/>
    <property type="match status" value="1"/>
</dbReference>
<name>A0ABZ2YTI2_9BACT</name>